<dbReference type="AlphaFoldDB" id="A0A6G4AWQ6"/>
<keyword evidence="3" id="KW-1185">Reference proteome</keyword>
<evidence type="ECO:0000313" key="3">
    <source>
        <dbReference type="Proteomes" id="UP000476310"/>
    </source>
</evidence>
<sequence length="266" mass="29651">MPENVIFVVGDNLASRSHSVDLVPLSRLEALLDGELTSGSLPVIVPGQGVEEYEREILRGALRRYGLPESLLADVPLPAPIYHSEVHKRNPDNVLIAGLRRISDDQFEAVLRISDRQEMVLDHTTGSHIAGMVITEVVRQISLAVGERYLLTPSRTPRRFILNSLQTSFHKFLLPLPARLEYTLEEVKYKGLNRVRFVGRCDVLQTNVLAASGSMDLVVMDESRADEIEARQIHEMTHALAELQLPKLQETEECAARTALSRTAAS</sequence>
<accession>A0A6G4AWQ6</accession>
<dbReference type="Pfam" id="PF03756">
    <property type="entry name" value="AfsA"/>
    <property type="match status" value="1"/>
</dbReference>
<dbReference type="EMBL" id="JAAIKT010000096">
    <property type="protein sequence ID" value="NEW76897.1"/>
    <property type="molecule type" value="Genomic_DNA"/>
</dbReference>
<evidence type="ECO:0000313" key="2">
    <source>
        <dbReference type="EMBL" id="NEW76897.1"/>
    </source>
</evidence>
<comment type="caution">
    <text evidence="2">The sequence shown here is derived from an EMBL/GenBank/DDBJ whole genome shotgun (WGS) entry which is preliminary data.</text>
</comment>
<protein>
    <submittedName>
        <fullName evidence="2">A-factor biosynthesis protein AfsA</fullName>
    </submittedName>
</protein>
<name>A0A6G4AWQ6_9ACTN</name>
<evidence type="ECO:0000259" key="1">
    <source>
        <dbReference type="Pfam" id="PF03756"/>
    </source>
</evidence>
<feature type="domain" description="A-factor biosynthesis hotdog" evidence="1">
    <location>
        <begin position="86"/>
        <end position="216"/>
    </location>
</feature>
<gene>
    <name evidence="2" type="ORF">G4H13_42875</name>
</gene>
<reference evidence="2" key="1">
    <citation type="submission" date="2020-02" db="EMBL/GenBank/DDBJ databases">
        <title>A new Streptomyces sp. for controlling soil-borne diseases.</title>
        <authorList>
            <person name="Li X."/>
            <person name="Tian Y."/>
            <person name="Gao K."/>
        </authorList>
    </citation>
    <scope>NUCLEOTIDE SEQUENCE [LARGE SCALE GENOMIC DNA]</scope>
    <source>
        <strain evidence="2">0250</strain>
    </source>
</reference>
<dbReference type="Proteomes" id="UP000476310">
    <property type="component" value="Unassembled WGS sequence"/>
</dbReference>
<dbReference type="InterPro" id="IPR005509">
    <property type="entry name" value="AfsA_hotdog_dom"/>
</dbReference>
<organism evidence="2 3">
    <name type="scientific">Streptomyces rhizosphaericus</name>
    <dbReference type="NCBI Taxonomy" id="114699"/>
    <lineage>
        <taxon>Bacteria</taxon>
        <taxon>Bacillati</taxon>
        <taxon>Actinomycetota</taxon>
        <taxon>Actinomycetes</taxon>
        <taxon>Kitasatosporales</taxon>
        <taxon>Streptomycetaceae</taxon>
        <taxon>Streptomyces</taxon>
        <taxon>Streptomyces violaceusniger group</taxon>
    </lineage>
</organism>
<proteinExistence type="predicted"/>